<protein>
    <submittedName>
        <fullName evidence="1">Uncharacterized protein</fullName>
    </submittedName>
</protein>
<comment type="caution">
    <text evidence="1">The sequence shown here is derived from an EMBL/GenBank/DDBJ whole genome shotgun (WGS) entry which is preliminary data.</text>
</comment>
<sequence length="316" mass="33596">MEFSTEHPAAVLSRRGVPNLEHACAQASRGRGSRNRAIVTINPGGTDLEMQLRGGAWRVRGSPQAILKLPTDDVGQLRARGAAMRGAGGLRTSRTTFRREPVWTRTKTTCVSTISTVPSFPVADCGAIDVPSGSGACRTSLAPSQHAPATGAHGPPEAKHRLGVADWQTQRTSSIQYPGRQRSCALSVDAESVRGPLLAHDPRARSQDTHLKPSQAVLTKGPRLQHCTRTGCNGRGGRYEVQSAAMLSVPGNNECSPRSTLAVHSALRPSADEHSRCPALLQRAEDPVHVFDYAVLATVLATRPPPVVTLSTPPST</sequence>
<evidence type="ECO:0000313" key="1">
    <source>
        <dbReference type="EMBL" id="KAI0055546.1"/>
    </source>
</evidence>
<keyword evidence="2" id="KW-1185">Reference proteome</keyword>
<accession>A0ACB8SIC6</accession>
<gene>
    <name evidence="1" type="ORF">BV25DRAFT_1921739</name>
</gene>
<proteinExistence type="predicted"/>
<dbReference type="Proteomes" id="UP000814140">
    <property type="component" value="Unassembled WGS sequence"/>
</dbReference>
<reference evidence="1" key="2">
    <citation type="journal article" date="2022" name="New Phytol.">
        <title>Evolutionary transition to the ectomycorrhizal habit in the genomes of a hyperdiverse lineage of mushroom-forming fungi.</title>
        <authorList>
            <person name="Looney B."/>
            <person name="Miyauchi S."/>
            <person name="Morin E."/>
            <person name="Drula E."/>
            <person name="Courty P.E."/>
            <person name="Kohler A."/>
            <person name="Kuo A."/>
            <person name="LaButti K."/>
            <person name="Pangilinan J."/>
            <person name="Lipzen A."/>
            <person name="Riley R."/>
            <person name="Andreopoulos W."/>
            <person name="He G."/>
            <person name="Johnson J."/>
            <person name="Nolan M."/>
            <person name="Tritt A."/>
            <person name="Barry K.W."/>
            <person name="Grigoriev I.V."/>
            <person name="Nagy L.G."/>
            <person name="Hibbett D."/>
            <person name="Henrissat B."/>
            <person name="Matheny P.B."/>
            <person name="Labbe J."/>
            <person name="Martin F.M."/>
        </authorList>
    </citation>
    <scope>NUCLEOTIDE SEQUENCE</scope>
    <source>
        <strain evidence="1">HHB10654</strain>
    </source>
</reference>
<name>A0ACB8SIC6_9AGAM</name>
<dbReference type="EMBL" id="MU277288">
    <property type="protein sequence ID" value="KAI0055546.1"/>
    <property type="molecule type" value="Genomic_DNA"/>
</dbReference>
<organism evidence="1 2">
    <name type="scientific">Artomyces pyxidatus</name>
    <dbReference type="NCBI Taxonomy" id="48021"/>
    <lineage>
        <taxon>Eukaryota</taxon>
        <taxon>Fungi</taxon>
        <taxon>Dikarya</taxon>
        <taxon>Basidiomycota</taxon>
        <taxon>Agaricomycotina</taxon>
        <taxon>Agaricomycetes</taxon>
        <taxon>Russulales</taxon>
        <taxon>Auriscalpiaceae</taxon>
        <taxon>Artomyces</taxon>
    </lineage>
</organism>
<reference evidence="1" key="1">
    <citation type="submission" date="2021-03" db="EMBL/GenBank/DDBJ databases">
        <authorList>
            <consortium name="DOE Joint Genome Institute"/>
            <person name="Ahrendt S."/>
            <person name="Looney B.P."/>
            <person name="Miyauchi S."/>
            <person name="Morin E."/>
            <person name="Drula E."/>
            <person name="Courty P.E."/>
            <person name="Chicoki N."/>
            <person name="Fauchery L."/>
            <person name="Kohler A."/>
            <person name="Kuo A."/>
            <person name="Labutti K."/>
            <person name="Pangilinan J."/>
            <person name="Lipzen A."/>
            <person name="Riley R."/>
            <person name="Andreopoulos W."/>
            <person name="He G."/>
            <person name="Johnson J."/>
            <person name="Barry K.W."/>
            <person name="Grigoriev I.V."/>
            <person name="Nagy L."/>
            <person name="Hibbett D."/>
            <person name="Henrissat B."/>
            <person name="Matheny P.B."/>
            <person name="Labbe J."/>
            <person name="Martin F."/>
        </authorList>
    </citation>
    <scope>NUCLEOTIDE SEQUENCE</scope>
    <source>
        <strain evidence="1">HHB10654</strain>
    </source>
</reference>
<evidence type="ECO:0000313" key="2">
    <source>
        <dbReference type="Proteomes" id="UP000814140"/>
    </source>
</evidence>